<dbReference type="EMBL" id="NCKU01000853">
    <property type="protein sequence ID" value="RWS13897.1"/>
    <property type="molecule type" value="Genomic_DNA"/>
</dbReference>
<accession>A0A3S3P7L3</accession>
<evidence type="ECO:0000256" key="2">
    <source>
        <dbReference type="ARBA" id="ARBA00007357"/>
    </source>
</evidence>
<keyword evidence="4" id="KW-0479">Metal-binding</keyword>
<evidence type="ECO:0000256" key="7">
    <source>
        <dbReference type="ARBA" id="ARBA00023049"/>
    </source>
</evidence>
<dbReference type="Pfam" id="PF01431">
    <property type="entry name" value="Peptidase_M13"/>
    <property type="match status" value="1"/>
</dbReference>
<evidence type="ECO:0000256" key="5">
    <source>
        <dbReference type="ARBA" id="ARBA00022801"/>
    </source>
</evidence>
<dbReference type="PROSITE" id="PS51885">
    <property type="entry name" value="NEPRILYSIN"/>
    <property type="match status" value="1"/>
</dbReference>
<protein>
    <submittedName>
        <fullName evidence="10">Endothelin-converting enzyme 2-like isoform X2</fullName>
    </submittedName>
</protein>
<dbReference type="Proteomes" id="UP000285301">
    <property type="component" value="Unassembled WGS sequence"/>
</dbReference>
<dbReference type="InterPro" id="IPR024079">
    <property type="entry name" value="MetalloPept_cat_dom_sf"/>
</dbReference>
<dbReference type="Gene3D" id="3.40.390.10">
    <property type="entry name" value="Collagenase (Catalytic Domain)"/>
    <property type="match status" value="2"/>
</dbReference>
<dbReference type="STRING" id="1965070.A0A3S3P7L3"/>
<sequence length="409" mass="47529">MNNSSGKLPYHRMTIEQLQSEYGFVNWQKIIAMMSTLTKTPITEIMIDHKEYMQELNILFNRYSLETIDNYLCWAKVAKFLPYLGSRFRRAYADFRREVPDLSHGMDSIGPSRVFLSRWKECVHVTCEGLKLPSSLLYLINNKDYLTSAVNNVKTMVNDIKNAFFTLVDRQNWLNSPEIKRKIKERAKEINSKVGFPEIVNSDEVDKLYLNFSIDTSKVFVVNIIKMAEHEIYLDYATLGVVIGHEIAHSFYNELKKEMNTDTNLWTIEMNDEYERRTQCFADQFSSYTIEEIGENLSGNQTLEENICDFAGLQQAYTAYRSNLRDHQIRLPGLTQYNSDQMFFIQYAQIWCEIANEDGHRKSLHDSHAPGKFRANGVVVNTDQYATAFACEPNSPMNPENKCKLWSAM</sequence>
<keyword evidence="6" id="KW-0862">Zinc</keyword>
<evidence type="ECO:0000313" key="10">
    <source>
        <dbReference type="EMBL" id="RWS13897.1"/>
    </source>
</evidence>
<dbReference type="GO" id="GO:0004222">
    <property type="term" value="F:metalloendopeptidase activity"/>
    <property type="evidence" value="ECO:0007669"/>
    <property type="project" value="InterPro"/>
</dbReference>
<dbReference type="Gene3D" id="1.10.1380.10">
    <property type="entry name" value="Neutral endopeptidase , domain2"/>
    <property type="match status" value="1"/>
</dbReference>
<comment type="similarity">
    <text evidence="2">Belongs to the peptidase M13 family.</text>
</comment>
<dbReference type="CDD" id="cd08662">
    <property type="entry name" value="M13"/>
    <property type="match status" value="1"/>
</dbReference>
<evidence type="ECO:0000256" key="6">
    <source>
        <dbReference type="ARBA" id="ARBA00022833"/>
    </source>
</evidence>
<dbReference type="SUPFAM" id="SSF55486">
    <property type="entry name" value="Metalloproteases ('zincins'), catalytic domain"/>
    <property type="match status" value="1"/>
</dbReference>
<dbReference type="GO" id="GO:0046872">
    <property type="term" value="F:metal ion binding"/>
    <property type="evidence" value="ECO:0007669"/>
    <property type="project" value="UniProtKB-KW"/>
</dbReference>
<organism evidence="10 11">
    <name type="scientific">Dinothrombium tinctorium</name>
    <dbReference type="NCBI Taxonomy" id="1965070"/>
    <lineage>
        <taxon>Eukaryota</taxon>
        <taxon>Metazoa</taxon>
        <taxon>Ecdysozoa</taxon>
        <taxon>Arthropoda</taxon>
        <taxon>Chelicerata</taxon>
        <taxon>Arachnida</taxon>
        <taxon>Acari</taxon>
        <taxon>Acariformes</taxon>
        <taxon>Trombidiformes</taxon>
        <taxon>Prostigmata</taxon>
        <taxon>Anystina</taxon>
        <taxon>Parasitengona</taxon>
        <taxon>Trombidioidea</taxon>
        <taxon>Trombidiidae</taxon>
        <taxon>Dinothrombium</taxon>
    </lineage>
</organism>
<evidence type="ECO:0000256" key="4">
    <source>
        <dbReference type="ARBA" id="ARBA00022723"/>
    </source>
</evidence>
<gene>
    <name evidence="10" type="ORF">B4U79_14563</name>
</gene>
<dbReference type="GO" id="GO:0005886">
    <property type="term" value="C:plasma membrane"/>
    <property type="evidence" value="ECO:0007669"/>
    <property type="project" value="TreeGrafter"/>
</dbReference>
<keyword evidence="11" id="KW-1185">Reference proteome</keyword>
<keyword evidence="7" id="KW-0482">Metalloprotease</keyword>
<dbReference type="Pfam" id="PF05649">
    <property type="entry name" value="Peptidase_M13_N"/>
    <property type="match status" value="1"/>
</dbReference>
<dbReference type="OrthoDB" id="6475849at2759"/>
<feature type="domain" description="Peptidase M13 N-terminal" evidence="9">
    <location>
        <begin position="10"/>
        <end position="197"/>
    </location>
</feature>
<name>A0A3S3P7L3_9ACAR</name>
<dbReference type="InterPro" id="IPR042089">
    <property type="entry name" value="Peptidase_M13_dom_2"/>
</dbReference>
<dbReference type="GO" id="GO:0016485">
    <property type="term" value="P:protein processing"/>
    <property type="evidence" value="ECO:0007669"/>
    <property type="project" value="TreeGrafter"/>
</dbReference>
<feature type="domain" description="Peptidase M13 C-terminal" evidence="8">
    <location>
        <begin position="232"/>
        <end position="405"/>
    </location>
</feature>
<dbReference type="AlphaFoldDB" id="A0A3S3P7L3"/>
<keyword evidence="5" id="KW-0378">Hydrolase</keyword>
<evidence type="ECO:0000259" key="8">
    <source>
        <dbReference type="Pfam" id="PF01431"/>
    </source>
</evidence>
<reference evidence="10 11" key="1">
    <citation type="journal article" date="2018" name="Gigascience">
        <title>Genomes of trombidid mites reveal novel predicted allergens and laterally-transferred genes associated with secondary metabolism.</title>
        <authorList>
            <person name="Dong X."/>
            <person name="Chaisiri K."/>
            <person name="Xia D."/>
            <person name="Armstrong S.D."/>
            <person name="Fang Y."/>
            <person name="Donnelly M.J."/>
            <person name="Kadowaki T."/>
            <person name="McGarry J.W."/>
            <person name="Darby A.C."/>
            <person name="Makepeace B.L."/>
        </authorList>
    </citation>
    <scope>NUCLEOTIDE SEQUENCE [LARGE SCALE GENOMIC DNA]</scope>
    <source>
        <strain evidence="10">UoL-WK</strain>
    </source>
</reference>
<dbReference type="InterPro" id="IPR018497">
    <property type="entry name" value="Peptidase_M13_C"/>
</dbReference>
<keyword evidence="3" id="KW-0645">Protease</keyword>
<dbReference type="InterPro" id="IPR000718">
    <property type="entry name" value="Peptidase_M13"/>
</dbReference>
<evidence type="ECO:0000256" key="3">
    <source>
        <dbReference type="ARBA" id="ARBA00022670"/>
    </source>
</evidence>
<dbReference type="PANTHER" id="PTHR11733">
    <property type="entry name" value="ZINC METALLOPROTEASE FAMILY M13 NEPRILYSIN-RELATED"/>
    <property type="match status" value="1"/>
</dbReference>
<comment type="cofactor">
    <cofactor evidence="1">
        <name>Zn(2+)</name>
        <dbReference type="ChEBI" id="CHEBI:29105"/>
    </cofactor>
</comment>
<proteinExistence type="inferred from homology"/>
<dbReference type="InterPro" id="IPR008753">
    <property type="entry name" value="Peptidase_M13_N"/>
</dbReference>
<dbReference type="PANTHER" id="PTHR11733:SF133">
    <property type="entry name" value="PHOSPHATE-REGULATING NEUTRAL ENDOPEPTIDASE PHEX"/>
    <property type="match status" value="1"/>
</dbReference>
<evidence type="ECO:0000259" key="9">
    <source>
        <dbReference type="Pfam" id="PF05649"/>
    </source>
</evidence>
<evidence type="ECO:0000313" key="11">
    <source>
        <dbReference type="Proteomes" id="UP000285301"/>
    </source>
</evidence>
<dbReference type="PRINTS" id="PR00786">
    <property type="entry name" value="NEPRILYSIN"/>
</dbReference>
<evidence type="ECO:0000256" key="1">
    <source>
        <dbReference type="ARBA" id="ARBA00001947"/>
    </source>
</evidence>
<comment type="caution">
    <text evidence="10">The sequence shown here is derived from an EMBL/GenBank/DDBJ whole genome shotgun (WGS) entry which is preliminary data.</text>
</comment>